<feature type="compositionally biased region" description="Low complexity" evidence="9">
    <location>
        <begin position="26"/>
        <end position="40"/>
    </location>
</feature>
<dbReference type="RefSeq" id="WP_188553604.1">
    <property type="nucleotide sequence ID" value="NZ_BMGT01000002.1"/>
</dbReference>
<evidence type="ECO:0000313" key="11">
    <source>
        <dbReference type="EMBL" id="GGG73832.1"/>
    </source>
</evidence>
<organism evidence="11 12">
    <name type="scientific">Edaphobacter dinghuensis</name>
    <dbReference type="NCBI Taxonomy" id="1560005"/>
    <lineage>
        <taxon>Bacteria</taxon>
        <taxon>Pseudomonadati</taxon>
        <taxon>Acidobacteriota</taxon>
        <taxon>Terriglobia</taxon>
        <taxon>Terriglobales</taxon>
        <taxon>Acidobacteriaceae</taxon>
        <taxon>Edaphobacter</taxon>
    </lineage>
</organism>
<feature type="region of interest" description="Disordered" evidence="9">
    <location>
        <begin position="14"/>
        <end position="54"/>
    </location>
</feature>
<feature type="domain" description="Anti-sigma-28 factor FlgM C-terminal" evidence="10">
    <location>
        <begin position="49"/>
        <end position="99"/>
    </location>
</feature>
<evidence type="ECO:0000259" key="10">
    <source>
        <dbReference type="Pfam" id="PF04316"/>
    </source>
</evidence>
<evidence type="ECO:0000256" key="6">
    <source>
        <dbReference type="ARBA" id="ARBA00023163"/>
    </source>
</evidence>
<evidence type="ECO:0000256" key="2">
    <source>
        <dbReference type="ARBA" id="ARBA00017823"/>
    </source>
</evidence>
<keyword evidence="3" id="KW-0678">Repressor</keyword>
<feature type="compositionally biased region" description="Polar residues" evidence="9">
    <location>
        <begin position="14"/>
        <end position="25"/>
    </location>
</feature>
<sequence>MSYTNGIGNLQQALSSIKPATTQPASQVTESTSTSQQRSTVAAPAKQADQTNLSSAGGMIAHALEGSDVRTDKVAALQKAIASGNYNVSSSDVAGKMIDSLLE</sequence>
<proteinExistence type="inferred from homology"/>
<dbReference type="GO" id="GO:0045892">
    <property type="term" value="P:negative regulation of DNA-templated transcription"/>
    <property type="evidence" value="ECO:0007669"/>
    <property type="project" value="InterPro"/>
</dbReference>
<keyword evidence="12" id="KW-1185">Reference proteome</keyword>
<evidence type="ECO:0000256" key="9">
    <source>
        <dbReference type="SAM" id="MobiDB-lite"/>
    </source>
</evidence>
<protein>
    <recommendedName>
        <fullName evidence="2">Negative regulator of flagellin synthesis</fullName>
    </recommendedName>
    <alternativeName>
        <fullName evidence="8">Anti-sigma-28 factor</fullName>
    </alternativeName>
</protein>
<comment type="function">
    <text evidence="7">Responsible for the coupling of flagellin expression to flagellar assembly by preventing expression of the flagellin genes when a component of the middle class of proteins is defective. It negatively regulates flagellar genes by inhibiting the activity of FliA by directly binding to FliA.</text>
</comment>
<dbReference type="SUPFAM" id="SSF101498">
    <property type="entry name" value="Anti-sigma factor FlgM"/>
    <property type="match status" value="1"/>
</dbReference>
<reference evidence="11" key="1">
    <citation type="journal article" date="2014" name="Int. J. Syst. Evol. Microbiol.">
        <title>Complete genome sequence of Corynebacterium casei LMG S-19264T (=DSM 44701T), isolated from a smear-ripened cheese.</title>
        <authorList>
            <consortium name="US DOE Joint Genome Institute (JGI-PGF)"/>
            <person name="Walter F."/>
            <person name="Albersmeier A."/>
            <person name="Kalinowski J."/>
            <person name="Ruckert C."/>
        </authorList>
    </citation>
    <scope>NUCLEOTIDE SEQUENCE</scope>
    <source>
        <strain evidence="11">CGMCC 1.12997</strain>
    </source>
</reference>
<dbReference type="Pfam" id="PF04316">
    <property type="entry name" value="FlgM"/>
    <property type="match status" value="1"/>
</dbReference>
<evidence type="ECO:0000313" key="12">
    <source>
        <dbReference type="Proteomes" id="UP000647241"/>
    </source>
</evidence>
<dbReference type="NCBIfam" id="TIGR03824">
    <property type="entry name" value="FlgM_jcvi"/>
    <property type="match status" value="1"/>
</dbReference>
<evidence type="ECO:0000256" key="3">
    <source>
        <dbReference type="ARBA" id="ARBA00022491"/>
    </source>
</evidence>
<dbReference type="GO" id="GO:0044781">
    <property type="term" value="P:bacterial-type flagellum organization"/>
    <property type="evidence" value="ECO:0007669"/>
    <property type="project" value="UniProtKB-KW"/>
</dbReference>
<dbReference type="AlphaFoldDB" id="A0A917HBK3"/>
<evidence type="ECO:0000256" key="7">
    <source>
        <dbReference type="ARBA" id="ARBA00024739"/>
    </source>
</evidence>
<comment type="similarity">
    <text evidence="1">Belongs to the FlgM family.</text>
</comment>
<dbReference type="InterPro" id="IPR035890">
    <property type="entry name" value="Anti-sigma-28_factor_FlgM_sf"/>
</dbReference>
<evidence type="ECO:0000256" key="5">
    <source>
        <dbReference type="ARBA" id="ARBA00023015"/>
    </source>
</evidence>
<dbReference type="Proteomes" id="UP000647241">
    <property type="component" value="Unassembled WGS sequence"/>
</dbReference>
<keyword evidence="4" id="KW-1005">Bacterial flagellum biogenesis</keyword>
<evidence type="ECO:0000256" key="1">
    <source>
        <dbReference type="ARBA" id="ARBA00005322"/>
    </source>
</evidence>
<dbReference type="EMBL" id="BMGT01000002">
    <property type="protein sequence ID" value="GGG73832.1"/>
    <property type="molecule type" value="Genomic_DNA"/>
</dbReference>
<keyword evidence="5" id="KW-0805">Transcription regulation</keyword>
<comment type="caution">
    <text evidence="11">The sequence shown here is derived from an EMBL/GenBank/DDBJ whole genome shotgun (WGS) entry which is preliminary data.</text>
</comment>
<dbReference type="InterPro" id="IPR007412">
    <property type="entry name" value="FlgM"/>
</dbReference>
<dbReference type="InterPro" id="IPR031316">
    <property type="entry name" value="FlgM_C"/>
</dbReference>
<gene>
    <name evidence="11" type="ORF">GCM10011585_15500</name>
</gene>
<keyword evidence="6" id="KW-0804">Transcription</keyword>
<name>A0A917HBK3_9BACT</name>
<evidence type="ECO:0000256" key="4">
    <source>
        <dbReference type="ARBA" id="ARBA00022795"/>
    </source>
</evidence>
<evidence type="ECO:0000256" key="8">
    <source>
        <dbReference type="ARBA" id="ARBA00030117"/>
    </source>
</evidence>
<accession>A0A917HBK3</accession>
<reference evidence="11" key="2">
    <citation type="submission" date="2020-09" db="EMBL/GenBank/DDBJ databases">
        <authorList>
            <person name="Sun Q."/>
            <person name="Zhou Y."/>
        </authorList>
    </citation>
    <scope>NUCLEOTIDE SEQUENCE</scope>
    <source>
        <strain evidence="11">CGMCC 1.12997</strain>
    </source>
</reference>